<name>A0A8B8D7C2_CRAVI</name>
<accession>A0A8B8D7C2</accession>
<feature type="compositionally biased region" description="Polar residues" evidence="1">
    <location>
        <begin position="279"/>
        <end position="294"/>
    </location>
</feature>
<evidence type="ECO:0000313" key="3">
    <source>
        <dbReference type="RefSeq" id="XP_022322741.1"/>
    </source>
</evidence>
<dbReference type="GeneID" id="111124170"/>
<dbReference type="KEGG" id="cvn:111124170"/>
<evidence type="ECO:0000256" key="1">
    <source>
        <dbReference type="SAM" id="MobiDB-lite"/>
    </source>
</evidence>
<gene>
    <name evidence="3" type="primary">LOC111124170</name>
</gene>
<organism evidence="2 3">
    <name type="scientific">Crassostrea virginica</name>
    <name type="common">Eastern oyster</name>
    <dbReference type="NCBI Taxonomy" id="6565"/>
    <lineage>
        <taxon>Eukaryota</taxon>
        <taxon>Metazoa</taxon>
        <taxon>Spiralia</taxon>
        <taxon>Lophotrochozoa</taxon>
        <taxon>Mollusca</taxon>
        <taxon>Bivalvia</taxon>
        <taxon>Autobranchia</taxon>
        <taxon>Pteriomorphia</taxon>
        <taxon>Ostreida</taxon>
        <taxon>Ostreoidea</taxon>
        <taxon>Ostreidae</taxon>
        <taxon>Crassostrea</taxon>
    </lineage>
</organism>
<reference evidence="3" key="1">
    <citation type="submission" date="2025-08" db="UniProtKB">
        <authorList>
            <consortium name="RefSeq"/>
        </authorList>
    </citation>
    <scope>IDENTIFICATION</scope>
    <source>
        <tissue evidence="3">Whole sample</tissue>
    </source>
</reference>
<feature type="region of interest" description="Disordered" evidence="1">
    <location>
        <begin position="230"/>
        <end position="317"/>
    </location>
</feature>
<dbReference type="RefSeq" id="XP_022322741.1">
    <property type="nucleotide sequence ID" value="XM_022467033.1"/>
</dbReference>
<sequence length="317" mass="35371">MPRQIPMKKREVEEQSVTPSNAFFGYEGIGKDGILTTPFIATEKFLEVEPSRKRFQAGIQRTLVNGTITQLLSNEQIQQFINSTVIPQHRRKFNAGSATSASIWPQYKPQPKEQNFPTTGLQHIEQIPVTNTVHQHNVPQIESPEHHIPPVILSSGQTNRQTIIQVTPHPQSSRVSKKAKHKQLQGGPKNPTAQFINTSHIPYDHPQTCQSNQLQPWSLLPQAVPSYVKPVEARTRPSKSPQKTSQKVSQEHVEVSRHGCQQGAAKVRPDDTVSDGPQRETTISQTKASSILRSSTKKAGGKVDTQHHKTSIYSSSY</sequence>
<dbReference type="Proteomes" id="UP000694844">
    <property type="component" value="Chromosome 3"/>
</dbReference>
<dbReference type="OrthoDB" id="6217722at2759"/>
<evidence type="ECO:0000313" key="2">
    <source>
        <dbReference type="Proteomes" id="UP000694844"/>
    </source>
</evidence>
<keyword evidence="2" id="KW-1185">Reference proteome</keyword>
<feature type="compositionally biased region" description="Polar residues" evidence="1">
    <location>
        <begin position="191"/>
        <end position="200"/>
    </location>
</feature>
<dbReference type="AlphaFoldDB" id="A0A8B8D7C2"/>
<feature type="compositionally biased region" description="Polar residues" evidence="1">
    <location>
        <begin position="238"/>
        <end position="248"/>
    </location>
</feature>
<protein>
    <submittedName>
        <fullName evidence="3">Uncharacterized protein LOC111124170</fullName>
    </submittedName>
</protein>
<feature type="region of interest" description="Disordered" evidence="1">
    <location>
        <begin position="167"/>
        <end position="210"/>
    </location>
</feature>
<proteinExistence type="predicted"/>